<dbReference type="SUPFAM" id="SSF140478">
    <property type="entry name" value="LemA-like"/>
    <property type="match status" value="1"/>
</dbReference>
<dbReference type="InterPro" id="IPR023353">
    <property type="entry name" value="LemA-like_dom_sf"/>
</dbReference>
<dbReference type="GO" id="GO:0016020">
    <property type="term" value="C:membrane"/>
    <property type="evidence" value="ECO:0007669"/>
    <property type="project" value="UniProtKB-SubCell"/>
</dbReference>
<evidence type="ECO:0000256" key="3">
    <source>
        <dbReference type="ARBA" id="ARBA00022692"/>
    </source>
</evidence>
<dbReference type="Proteomes" id="UP000288178">
    <property type="component" value="Unassembled WGS sequence"/>
</dbReference>
<dbReference type="Gene3D" id="1.20.1440.20">
    <property type="entry name" value="LemA-like domain"/>
    <property type="match status" value="1"/>
</dbReference>
<keyword evidence="7" id="KW-1185">Reference proteome</keyword>
<dbReference type="RefSeq" id="WP_128197780.1">
    <property type="nucleotide sequence ID" value="NZ_SACT01000002.1"/>
</dbReference>
<sequence>MTGGQMAALAVAAVLVFWMVGAYNRLVGLRNKVGAAWQQVDEALQRRGEAVAPLVAAVRDGLVGEGAALDALLTAQAQVAAAADGLRPRPVIADAAQVLVRAEALMAAASARVLALLDLQAELRASDAVAPHVQALRDAEPRLAFVRQLFNDAVQAYNDAARQWPTRLLTRLFGFGTAGRL</sequence>
<dbReference type="Pfam" id="PF04011">
    <property type="entry name" value="LemA"/>
    <property type="match status" value="1"/>
</dbReference>
<dbReference type="PANTHER" id="PTHR34478">
    <property type="entry name" value="PROTEIN LEMA"/>
    <property type="match status" value="1"/>
</dbReference>
<proteinExistence type="inferred from homology"/>
<reference evidence="6 7" key="1">
    <citation type="submission" date="2019-01" db="EMBL/GenBank/DDBJ databases">
        <authorList>
            <person name="Chen W.-M."/>
        </authorList>
    </citation>
    <scope>NUCLEOTIDE SEQUENCE [LARGE SCALE GENOMIC DNA]</scope>
    <source>
        <strain evidence="6 7">ICH-3</strain>
    </source>
</reference>
<comment type="similarity">
    <text evidence="2">Belongs to the LemA family.</text>
</comment>
<evidence type="ECO:0000313" key="7">
    <source>
        <dbReference type="Proteomes" id="UP000288178"/>
    </source>
</evidence>
<accession>A0A437JXS5</accession>
<organism evidence="6 7">
    <name type="scientific">Rubrivivax albus</name>
    <dbReference type="NCBI Taxonomy" id="2499835"/>
    <lineage>
        <taxon>Bacteria</taxon>
        <taxon>Pseudomonadati</taxon>
        <taxon>Pseudomonadota</taxon>
        <taxon>Betaproteobacteria</taxon>
        <taxon>Burkholderiales</taxon>
        <taxon>Sphaerotilaceae</taxon>
        <taxon>Rubrivivax</taxon>
    </lineage>
</organism>
<evidence type="ECO:0000256" key="2">
    <source>
        <dbReference type="ARBA" id="ARBA00008854"/>
    </source>
</evidence>
<keyword evidence="5" id="KW-0472">Membrane</keyword>
<evidence type="ECO:0000313" key="6">
    <source>
        <dbReference type="EMBL" id="RVT52446.1"/>
    </source>
</evidence>
<evidence type="ECO:0000256" key="5">
    <source>
        <dbReference type="ARBA" id="ARBA00023136"/>
    </source>
</evidence>
<comment type="subcellular location">
    <subcellularLocation>
        <location evidence="1">Membrane</location>
        <topology evidence="1">Single-pass membrane protein</topology>
    </subcellularLocation>
</comment>
<dbReference type="AlphaFoldDB" id="A0A437JXS5"/>
<dbReference type="OrthoDB" id="9804152at2"/>
<protein>
    <submittedName>
        <fullName evidence="6">LemA family protein</fullName>
    </submittedName>
</protein>
<dbReference type="InterPro" id="IPR007156">
    <property type="entry name" value="MamQ_LemA"/>
</dbReference>
<dbReference type="PANTHER" id="PTHR34478:SF1">
    <property type="entry name" value="PROTEIN LEMA"/>
    <property type="match status" value="1"/>
</dbReference>
<name>A0A437JXS5_9BURK</name>
<evidence type="ECO:0000256" key="4">
    <source>
        <dbReference type="ARBA" id="ARBA00022989"/>
    </source>
</evidence>
<keyword evidence="4" id="KW-1133">Transmembrane helix</keyword>
<comment type="caution">
    <text evidence="6">The sequence shown here is derived from an EMBL/GenBank/DDBJ whole genome shotgun (WGS) entry which is preliminary data.</text>
</comment>
<gene>
    <name evidence="6" type="ORF">ENE75_08385</name>
</gene>
<evidence type="ECO:0000256" key="1">
    <source>
        <dbReference type="ARBA" id="ARBA00004167"/>
    </source>
</evidence>
<dbReference type="EMBL" id="SACT01000002">
    <property type="protein sequence ID" value="RVT52446.1"/>
    <property type="molecule type" value="Genomic_DNA"/>
</dbReference>
<keyword evidence="3" id="KW-0812">Transmembrane</keyword>